<organism evidence="2 3">
    <name type="scientific">Luedemannella flava</name>
    <dbReference type="NCBI Taxonomy" id="349316"/>
    <lineage>
        <taxon>Bacteria</taxon>
        <taxon>Bacillati</taxon>
        <taxon>Actinomycetota</taxon>
        <taxon>Actinomycetes</taxon>
        <taxon>Micromonosporales</taxon>
        <taxon>Micromonosporaceae</taxon>
        <taxon>Luedemannella</taxon>
    </lineage>
</organism>
<dbReference type="Proteomes" id="UP001500218">
    <property type="component" value="Unassembled WGS sequence"/>
</dbReference>
<keyword evidence="3" id="KW-1185">Reference proteome</keyword>
<feature type="compositionally biased region" description="Basic residues" evidence="1">
    <location>
        <begin position="141"/>
        <end position="154"/>
    </location>
</feature>
<name>A0ABN2LR12_9ACTN</name>
<evidence type="ECO:0008006" key="4">
    <source>
        <dbReference type="Google" id="ProtNLM"/>
    </source>
</evidence>
<feature type="region of interest" description="Disordered" evidence="1">
    <location>
        <begin position="89"/>
        <end position="154"/>
    </location>
</feature>
<protein>
    <recommendedName>
        <fullName evidence="4">Integral membrane protein</fullName>
    </recommendedName>
</protein>
<feature type="region of interest" description="Disordered" evidence="1">
    <location>
        <begin position="47"/>
        <end position="68"/>
    </location>
</feature>
<dbReference type="RefSeq" id="WP_344128073.1">
    <property type="nucleotide sequence ID" value="NZ_BAAALT010000039.1"/>
</dbReference>
<proteinExistence type="predicted"/>
<comment type="caution">
    <text evidence="2">The sequence shown here is derived from an EMBL/GenBank/DDBJ whole genome shotgun (WGS) entry which is preliminary data.</text>
</comment>
<evidence type="ECO:0000313" key="3">
    <source>
        <dbReference type="Proteomes" id="UP001500218"/>
    </source>
</evidence>
<evidence type="ECO:0000256" key="1">
    <source>
        <dbReference type="SAM" id="MobiDB-lite"/>
    </source>
</evidence>
<dbReference type="EMBL" id="BAAALT010000039">
    <property type="protein sequence ID" value="GAA1795678.1"/>
    <property type="molecule type" value="Genomic_DNA"/>
</dbReference>
<reference evidence="2 3" key="1">
    <citation type="journal article" date="2019" name="Int. J. Syst. Evol. Microbiol.">
        <title>The Global Catalogue of Microorganisms (GCM) 10K type strain sequencing project: providing services to taxonomists for standard genome sequencing and annotation.</title>
        <authorList>
            <consortium name="The Broad Institute Genomics Platform"/>
            <consortium name="The Broad Institute Genome Sequencing Center for Infectious Disease"/>
            <person name="Wu L."/>
            <person name="Ma J."/>
        </authorList>
    </citation>
    <scope>NUCLEOTIDE SEQUENCE [LARGE SCALE GENOMIC DNA]</scope>
    <source>
        <strain evidence="2 3">JCM 13250</strain>
    </source>
</reference>
<feature type="region of interest" description="Disordered" evidence="1">
    <location>
        <begin position="270"/>
        <end position="309"/>
    </location>
</feature>
<evidence type="ECO:0000313" key="2">
    <source>
        <dbReference type="EMBL" id="GAA1795678.1"/>
    </source>
</evidence>
<sequence length="309" mass="33828">MPTSVLLAVLAAASLLALAPALVRRYDATERLAAERTTSTARVLARRRSRRTVPGRVPINPPRPVPWSAEDDHGVVAFHGGTVGVHESLNARDGAAGGSRNGGSREAAGGGRRRSTTGPRRHAGAATRRRSAAGSTTRVGGRSKRRRAPASAMHRRRRVFAALELLNLVEVVGIVLVGPGMWISFAVTAGALTAYVVHLRNRSIAAARRRRQEARRARWVAAQQAAVRREHERRAAQRREAQRRLVVEREAARREAMRRATEYVERYSRLDRAVGDAGEPPMARPARPGVQPNERPGPVRGRPYEHPGH</sequence>
<accession>A0ABN2LR12</accession>
<feature type="compositionally biased region" description="Basic residues" evidence="1">
    <location>
        <begin position="111"/>
        <end position="131"/>
    </location>
</feature>
<gene>
    <name evidence="2" type="ORF">GCM10009682_16820</name>
</gene>